<feature type="region of interest" description="Disordered" evidence="1">
    <location>
        <begin position="851"/>
        <end position="874"/>
    </location>
</feature>
<evidence type="ECO:0000313" key="3">
    <source>
        <dbReference type="Proteomes" id="UP001059596"/>
    </source>
</evidence>
<evidence type="ECO:0000313" key="2">
    <source>
        <dbReference type="EMBL" id="KAI8033780.1"/>
    </source>
</evidence>
<feature type="region of interest" description="Disordered" evidence="1">
    <location>
        <begin position="315"/>
        <end position="354"/>
    </location>
</feature>
<dbReference type="Proteomes" id="UP001059596">
    <property type="component" value="Unassembled WGS sequence"/>
</dbReference>
<feature type="region of interest" description="Disordered" evidence="1">
    <location>
        <begin position="68"/>
        <end position="183"/>
    </location>
</feature>
<sequence length="874" mass="99128">MSDTISPQEGIHPLIQATNHPERNNAVDHDPQRAVKEKEQVKEKEHIAFEAYITAPLKIVEPFEKCQVEKEEGDKEKEEDSPTNFNPNDEEIRKFTTGEPIVDQINPFRNGSVATGHNKKTPPPVPTKRSTLSVRKTVTQQMREREREKEKEKEKAREQQKNDSNNRRNRACWVSQSQQADDYVTTEEVLKQSKYVKTYIKNPDAVFVYDPTVLARLKFEELQELTSKQPKRKQPPKEPRNQGNKLPRHQPQKHLEQPTFKKCSKPNYPELANLKIRTGTHSDPEISSALLNPAEVTKNARKFDERVKKLQITSDDDLDEIDGPLTKSESSDELVTSSSVPPSPLKPAMSGNAVEPSLGTFTNTVSSDEFQAYLDRKGLALMPRREMASPSTAGSSPQVRSGNATAEERRQQVAESLAALRKSNTKKLSVLQRLSNSLFPARRKTTPKLEGPLPRRLFHENEEKEEQIHRKDEPTEIRRILLERQNQVAQEQTPVRVATQQRSTLERRGLSPRRKWPEAQLGRISRSTSVDRSQFLEQSIPASPVATSTPVRGQNQWDHLRAIKEVTDRQLYHKLHQQQQLQVRQSKGEDIYSQVVVQPEQIGFVRGSLQRNTFSGVTSGRHNRQMVVLNDTPMRLVQPPRCQSVMDNLVPGGGQQPGMHHANGTPTPVVMRQRVEHGQARRIGGLLTREEILEKVKEFCRKSITKTPLPESKAQMQMQPFYKRHLTPPNADVSPVSYASVDDQCKRNSLLSNVSEQYLSSQQLGTLTRPVPLNQLVLVDTGAGVQVAQLVDYLPYVRPAPVQAQSYLMQDGRATPLILDHSAQQASQIYWTPQHRQRISHPIQTPRFIKTMPSSRNSTMSRHLEGNGNGNASD</sequence>
<dbReference type="AlphaFoldDB" id="A0A9P9YBS4"/>
<accession>A0A9P9YBS4</accession>
<feature type="compositionally biased region" description="Polar residues" evidence="1">
    <location>
        <begin position="128"/>
        <end position="139"/>
    </location>
</feature>
<gene>
    <name evidence="2" type="ORF">M5D96_013450</name>
</gene>
<feature type="compositionally biased region" description="Polar residues" evidence="1">
    <location>
        <begin position="491"/>
        <end position="503"/>
    </location>
</feature>
<name>A0A9P9YBS4_9MUSC</name>
<feature type="compositionally biased region" description="Polar residues" evidence="1">
    <location>
        <begin position="852"/>
        <end position="861"/>
    </location>
</feature>
<organism evidence="2 3">
    <name type="scientific">Drosophila gunungcola</name>
    <name type="common">fruit fly</name>
    <dbReference type="NCBI Taxonomy" id="103775"/>
    <lineage>
        <taxon>Eukaryota</taxon>
        <taxon>Metazoa</taxon>
        <taxon>Ecdysozoa</taxon>
        <taxon>Arthropoda</taxon>
        <taxon>Hexapoda</taxon>
        <taxon>Insecta</taxon>
        <taxon>Pterygota</taxon>
        <taxon>Neoptera</taxon>
        <taxon>Endopterygota</taxon>
        <taxon>Diptera</taxon>
        <taxon>Brachycera</taxon>
        <taxon>Muscomorpha</taxon>
        <taxon>Ephydroidea</taxon>
        <taxon>Drosophilidae</taxon>
        <taxon>Drosophila</taxon>
        <taxon>Sophophora</taxon>
    </lineage>
</organism>
<feature type="region of interest" description="Disordered" evidence="1">
    <location>
        <begin position="491"/>
        <end position="520"/>
    </location>
</feature>
<evidence type="ECO:0000256" key="1">
    <source>
        <dbReference type="SAM" id="MobiDB-lite"/>
    </source>
</evidence>
<dbReference type="EMBL" id="JAMKOV010000101">
    <property type="protein sequence ID" value="KAI8033780.1"/>
    <property type="molecule type" value="Genomic_DNA"/>
</dbReference>
<comment type="caution">
    <text evidence="2">The sequence shown here is derived from an EMBL/GenBank/DDBJ whole genome shotgun (WGS) entry which is preliminary data.</text>
</comment>
<feature type="compositionally biased region" description="Polar residues" evidence="1">
    <location>
        <begin position="389"/>
        <end position="404"/>
    </location>
</feature>
<feature type="compositionally biased region" description="Basic and acidic residues" evidence="1">
    <location>
        <begin position="20"/>
        <end position="41"/>
    </location>
</feature>
<reference evidence="2" key="1">
    <citation type="journal article" date="2023" name="Genome Biol. Evol.">
        <title>Long-read-based Genome Assembly of Drosophila gunungcola Reveals Fewer Chemosensory Genes in Flower-breeding Species.</title>
        <authorList>
            <person name="Negi A."/>
            <person name="Liao B.Y."/>
            <person name="Yeh S.D."/>
        </authorList>
    </citation>
    <scope>NUCLEOTIDE SEQUENCE</scope>
    <source>
        <strain evidence="2">Sukarami</strain>
    </source>
</reference>
<feature type="compositionally biased region" description="Basic and acidic residues" evidence="1">
    <location>
        <begin position="68"/>
        <end position="80"/>
    </location>
</feature>
<proteinExistence type="predicted"/>
<feature type="region of interest" description="Disordered" evidence="1">
    <location>
        <begin position="387"/>
        <end position="416"/>
    </location>
</feature>
<feature type="compositionally biased region" description="Basic and acidic residues" evidence="1">
    <location>
        <begin position="142"/>
        <end position="166"/>
    </location>
</feature>
<keyword evidence="3" id="KW-1185">Reference proteome</keyword>
<feature type="region of interest" description="Disordered" evidence="1">
    <location>
        <begin position="1"/>
        <end position="41"/>
    </location>
</feature>
<feature type="region of interest" description="Disordered" evidence="1">
    <location>
        <begin position="224"/>
        <end position="288"/>
    </location>
</feature>
<protein>
    <submittedName>
        <fullName evidence="2">Uncharacterized protein</fullName>
    </submittedName>
</protein>